<dbReference type="GO" id="GO:0005737">
    <property type="term" value="C:cytoplasm"/>
    <property type="evidence" value="ECO:0007669"/>
    <property type="project" value="TreeGrafter"/>
</dbReference>
<dbReference type="PANTHER" id="PTHR13812:SF19">
    <property type="entry name" value="KETIMINE REDUCTASE MU-CRYSTALLIN"/>
    <property type="match status" value="1"/>
</dbReference>
<dbReference type="InterPro" id="IPR003462">
    <property type="entry name" value="ODC_Mu_crystall"/>
</dbReference>
<dbReference type="RefSeq" id="WP_254292085.1">
    <property type="nucleotide sequence ID" value="NZ_JAMLDX010000003.1"/>
</dbReference>
<comment type="caution">
    <text evidence="1">The sequence shown here is derived from an EMBL/GenBank/DDBJ whole genome shotgun (WGS) entry which is preliminary data.</text>
</comment>
<dbReference type="EMBL" id="JAMLDX010000003">
    <property type="protein sequence ID" value="MCP3729971.1"/>
    <property type="molecule type" value="Genomic_DNA"/>
</dbReference>
<dbReference type="SUPFAM" id="SSF51735">
    <property type="entry name" value="NAD(P)-binding Rossmann-fold domains"/>
    <property type="match status" value="1"/>
</dbReference>
<evidence type="ECO:0000313" key="1">
    <source>
        <dbReference type="EMBL" id="MCP3729971.1"/>
    </source>
</evidence>
<dbReference type="PIRSF" id="PIRSF001439">
    <property type="entry name" value="CryM"/>
    <property type="match status" value="1"/>
</dbReference>
<sequence length="301" mass="30753">MRTVELEQIMAALDPERVMAALAAGFRAFAAGECQVAAVGHLGFPGDADCHIKSAHLDGDDVFAVKISNSFYGNPAGVPKEDGVIVVGSARTGAILAVLHDHGELTGIRTAMAGALAARLIAPERPRTLGVIGSGDQARRQVAAIRAALPFERLLVCARRPEAAAALGGEAVGIERLCAEADLIVTATTARAPLFPAALARPGMRIVAVGADAPGKQELDPELVAAATVIADSPGQCIDHGEAGWAVRAGLLDPARLIPFGQALAEPPSFAAAETVVVDLTGVAVQDVVIAKAVWEALAPA</sequence>
<name>A0A9X2KL22_9SPHN</name>
<dbReference type="PANTHER" id="PTHR13812">
    <property type="entry name" value="KETIMINE REDUCTASE MU-CRYSTALLIN"/>
    <property type="match status" value="1"/>
</dbReference>
<evidence type="ECO:0008006" key="3">
    <source>
        <dbReference type="Google" id="ProtNLM"/>
    </source>
</evidence>
<proteinExistence type="predicted"/>
<dbReference type="Pfam" id="PF02423">
    <property type="entry name" value="OCD_Mu_crystall"/>
    <property type="match status" value="1"/>
</dbReference>
<dbReference type="Gene3D" id="3.40.50.720">
    <property type="entry name" value="NAD(P)-binding Rossmann-like Domain"/>
    <property type="match status" value="1"/>
</dbReference>
<organism evidence="1 2">
    <name type="scientific">Sphingomonas tagetis</name>
    <dbReference type="NCBI Taxonomy" id="2949092"/>
    <lineage>
        <taxon>Bacteria</taxon>
        <taxon>Pseudomonadati</taxon>
        <taxon>Pseudomonadota</taxon>
        <taxon>Alphaproteobacteria</taxon>
        <taxon>Sphingomonadales</taxon>
        <taxon>Sphingomonadaceae</taxon>
        <taxon>Sphingomonas</taxon>
    </lineage>
</organism>
<dbReference type="Gene3D" id="3.30.1780.10">
    <property type="entry name" value="ornithine cyclodeaminase, domain 1"/>
    <property type="match status" value="1"/>
</dbReference>
<evidence type="ECO:0000313" key="2">
    <source>
        <dbReference type="Proteomes" id="UP001139451"/>
    </source>
</evidence>
<dbReference type="InterPro" id="IPR036291">
    <property type="entry name" value="NAD(P)-bd_dom_sf"/>
</dbReference>
<reference evidence="1" key="1">
    <citation type="submission" date="2022-05" db="EMBL/GenBank/DDBJ databases">
        <title>Sphingomonas sp. strain MG17 Genome sequencing and assembly.</title>
        <authorList>
            <person name="Kim I."/>
        </authorList>
    </citation>
    <scope>NUCLEOTIDE SEQUENCE</scope>
    <source>
        <strain evidence="1">MG17</strain>
    </source>
</reference>
<accession>A0A9X2KL22</accession>
<keyword evidence="2" id="KW-1185">Reference proteome</keyword>
<dbReference type="InterPro" id="IPR023401">
    <property type="entry name" value="ODC_N"/>
</dbReference>
<gene>
    <name evidence="1" type="ORF">M9978_05970</name>
</gene>
<protein>
    <recommendedName>
        <fullName evidence="3">Ornithine cyclodeaminase</fullName>
    </recommendedName>
</protein>
<dbReference type="Proteomes" id="UP001139451">
    <property type="component" value="Unassembled WGS sequence"/>
</dbReference>
<dbReference type="AlphaFoldDB" id="A0A9X2KL22"/>